<comment type="caution">
    <text evidence="3">The sequence shown here is derived from an EMBL/GenBank/DDBJ whole genome shotgun (WGS) entry which is preliminary data.</text>
</comment>
<feature type="compositionally biased region" description="Polar residues" evidence="2">
    <location>
        <begin position="88"/>
        <end position="98"/>
    </location>
</feature>
<feature type="compositionally biased region" description="Low complexity" evidence="2">
    <location>
        <begin position="142"/>
        <end position="156"/>
    </location>
</feature>
<name>A0AA39N0Z2_9AGAR</name>
<keyword evidence="1" id="KW-0175">Coiled coil</keyword>
<feature type="compositionally biased region" description="Basic and acidic residues" evidence="2">
    <location>
        <begin position="662"/>
        <end position="671"/>
    </location>
</feature>
<dbReference type="EMBL" id="JAUEPT010000003">
    <property type="protein sequence ID" value="KAK0453438.1"/>
    <property type="molecule type" value="Genomic_DNA"/>
</dbReference>
<dbReference type="Proteomes" id="UP001175226">
    <property type="component" value="Unassembled WGS sequence"/>
</dbReference>
<feature type="compositionally biased region" description="Basic and acidic residues" evidence="2">
    <location>
        <begin position="240"/>
        <end position="252"/>
    </location>
</feature>
<organism evidence="3 4">
    <name type="scientific">Armillaria borealis</name>
    <dbReference type="NCBI Taxonomy" id="47425"/>
    <lineage>
        <taxon>Eukaryota</taxon>
        <taxon>Fungi</taxon>
        <taxon>Dikarya</taxon>
        <taxon>Basidiomycota</taxon>
        <taxon>Agaricomycotina</taxon>
        <taxon>Agaricomycetes</taxon>
        <taxon>Agaricomycetidae</taxon>
        <taxon>Agaricales</taxon>
        <taxon>Marasmiineae</taxon>
        <taxon>Physalacriaceae</taxon>
        <taxon>Armillaria</taxon>
    </lineage>
</organism>
<evidence type="ECO:0000256" key="1">
    <source>
        <dbReference type="SAM" id="Coils"/>
    </source>
</evidence>
<feature type="region of interest" description="Disordered" evidence="2">
    <location>
        <begin position="651"/>
        <end position="679"/>
    </location>
</feature>
<accession>A0AA39N0Z2</accession>
<proteinExistence type="predicted"/>
<feature type="compositionally biased region" description="Polar residues" evidence="2">
    <location>
        <begin position="230"/>
        <end position="239"/>
    </location>
</feature>
<keyword evidence="4" id="KW-1185">Reference proteome</keyword>
<feature type="compositionally biased region" description="Polar residues" evidence="2">
    <location>
        <begin position="132"/>
        <end position="141"/>
    </location>
</feature>
<gene>
    <name evidence="3" type="ORF">EV421DRAFT_1764110</name>
</gene>
<evidence type="ECO:0000313" key="3">
    <source>
        <dbReference type="EMBL" id="KAK0453438.1"/>
    </source>
</evidence>
<protein>
    <submittedName>
        <fullName evidence="3">Uncharacterized protein</fullName>
    </submittedName>
</protein>
<dbReference type="AlphaFoldDB" id="A0AA39N0Z2"/>
<feature type="compositionally biased region" description="Low complexity" evidence="2">
    <location>
        <begin position="199"/>
        <end position="217"/>
    </location>
</feature>
<reference evidence="3" key="1">
    <citation type="submission" date="2023-06" db="EMBL/GenBank/DDBJ databases">
        <authorList>
            <consortium name="Lawrence Berkeley National Laboratory"/>
            <person name="Ahrendt S."/>
            <person name="Sahu N."/>
            <person name="Indic B."/>
            <person name="Wong-Bajracharya J."/>
            <person name="Merenyi Z."/>
            <person name="Ke H.-M."/>
            <person name="Monk M."/>
            <person name="Kocsube S."/>
            <person name="Drula E."/>
            <person name="Lipzen A."/>
            <person name="Balint B."/>
            <person name="Henrissat B."/>
            <person name="Andreopoulos B."/>
            <person name="Martin F.M."/>
            <person name="Harder C.B."/>
            <person name="Rigling D."/>
            <person name="Ford K.L."/>
            <person name="Foster G.D."/>
            <person name="Pangilinan J."/>
            <person name="Papanicolaou A."/>
            <person name="Barry K."/>
            <person name="LaButti K."/>
            <person name="Viragh M."/>
            <person name="Koriabine M."/>
            <person name="Yan M."/>
            <person name="Riley R."/>
            <person name="Champramary S."/>
            <person name="Plett K.L."/>
            <person name="Tsai I.J."/>
            <person name="Slot J."/>
            <person name="Sipos G."/>
            <person name="Plett J."/>
            <person name="Nagy L.G."/>
            <person name="Grigoriev I.V."/>
        </authorList>
    </citation>
    <scope>NUCLEOTIDE SEQUENCE</scope>
    <source>
        <strain evidence="3">FPL87.14</strain>
    </source>
</reference>
<feature type="coiled-coil region" evidence="1">
    <location>
        <begin position="539"/>
        <end position="573"/>
    </location>
</feature>
<sequence length="679" mass="74979">MISSGSTTTVSPSIEAAGLNLRPANSSILRRIYGVLPFERKQQFPGYVGDTRYTFLVSVLTQHSHIQNQMNPRKGPSGWSDAPRRGRNTNMTGANTTGLGARSHGIKSPPTGPASERTSWDTGQWYKKPGQSDASPSTNMQAGASATAWGTTTDWAKSPPQWGDKTKGSGFASPAWDGAKDSEGQWGSGGWGSTDKANSSAGAWGSSGWGTSDAGTGLENVPAEEPQPMQVDSSPPSTSKGKEKEIPRRDSQDTIMLPPLPDPTTSSSHIPLPKKRKDPGKQPVASLIIDVSGSGSGASDQPPSPSHLLTDAQNVYKDLMKLFFKLVRLKIEKSEHEEKLRAWTSAQGSQPYALGQGAAGTHWNQAQKESDTIQDISRNIEGTQKKLLSLPDVSTPKIPLDEMEEKMEQITKYTKDVDLWMKQLAEAQDEAERRAAEAAAENYPIDITPHWQPKEWPENPTADYFQRRIAELQDQVNDLSDFLDHKKSTDDVDSLFEEGIQMSDSLARLRMEELDPEEDPLTLRLDNAGGQVVEMMSTIAEYTGKFVNQKDELERWKAERDANLAVKAELEEKIAGFEKRSKERHARLQEMSDELRELRQMEQAYPFQLINPLIEQIATEVIEREVEPVLVALRTACEAASTQSVDRMTQKLEAAAQPTVESNHRLREQARRSRASTSS</sequence>
<feature type="coiled-coil region" evidence="1">
    <location>
        <begin position="410"/>
        <end position="441"/>
    </location>
</feature>
<feature type="region of interest" description="Disordered" evidence="2">
    <location>
        <begin position="65"/>
        <end position="309"/>
    </location>
</feature>
<evidence type="ECO:0000313" key="4">
    <source>
        <dbReference type="Proteomes" id="UP001175226"/>
    </source>
</evidence>
<evidence type="ECO:0000256" key="2">
    <source>
        <dbReference type="SAM" id="MobiDB-lite"/>
    </source>
</evidence>